<dbReference type="Proteomes" id="UP001500936">
    <property type="component" value="Unassembled WGS sequence"/>
</dbReference>
<proteinExistence type="predicted"/>
<keyword evidence="3" id="KW-1185">Reference proteome</keyword>
<organism evidence="2 3">
    <name type="scientific">Nibrella viscosa</name>
    <dbReference type="NCBI Taxonomy" id="1084524"/>
    <lineage>
        <taxon>Bacteria</taxon>
        <taxon>Pseudomonadati</taxon>
        <taxon>Bacteroidota</taxon>
        <taxon>Cytophagia</taxon>
        <taxon>Cytophagales</taxon>
        <taxon>Spirosomataceae</taxon>
        <taxon>Nibrella</taxon>
    </lineage>
</organism>
<feature type="region of interest" description="Disordered" evidence="1">
    <location>
        <begin position="30"/>
        <end position="63"/>
    </location>
</feature>
<name>A0ABP8KY80_9BACT</name>
<comment type="caution">
    <text evidence="2">The sequence shown here is derived from an EMBL/GenBank/DDBJ whole genome shotgun (WGS) entry which is preliminary data.</text>
</comment>
<protein>
    <recommendedName>
        <fullName evidence="4">Heat induced stress protein YflT</fullName>
    </recommendedName>
</protein>
<evidence type="ECO:0000313" key="2">
    <source>
        <dbReference type="EMBL" id="GAA4418009.1"/>
    </source>
</evidence>
<accession>A0ABP8KY80</accession>
<evidence type="ECO:0000313" key="3">
    <source>
        <dbReference type="Proteomes" id="UP001500936"/>
    </source>
</evidence>
<sequence length="126" mass="13719">MRRLVVGFFDTTTEAQNAVTRLTNNGFDEADVNQRDCQTDTDTTNTEAAGNRERPAASADDADQTDGILGFFRSLLGSNDDDYYKQYADLASRCSVVAVHIDSVEESMLAVEILEDCGAVEVDPKG</sequence>
<dbReference type="EMBL" id="BAABHB010000016">
    <property type="protein sequence ID" value="GAA4418009.1"/>
    <property type="molecule type" value="Genomic_DNA"/>
</dbReference>
<evidence type="ECO:0000256" key="1">
    <source>
        <dbReference type="SAM" id="MobiDB-lite"/>
    </source>
</evidence>
<dbReference type="RefSeq" id="WP_345270886.1">
    <property type="nucleotide sequence ID" value="NZ_BAABHB010000016.1"/>
</dbReference>
<gene>
    <name evidence="2" type="ORF">GCM10023187_50980</name>
</gene>
<evidence type="ECO:0008006" key="4">
    <source>
        <dbReference type="Google" id="ProtNLM"/>
    </source>
</evidence>
<reference evidence="3" key="1">
    <citation type="journal article" date="2019" name="Int. J. Syst. Evol. Microbiol.">
        <title>The Global Catalogue of Microorganisms (GCM) 10K type strain sequencing project: providing services to taxonomists for standard genome sequencing and annotation.</title>
        <authorList>
            <consortium name="The Broad Institute Genomics Platform"/>
            <consortium name="The Broad Institute Genome Sequencing Center for Infectious Disease"/>
            <person name="Wu L."/>
            <person name="Ma J."/>
        </authorList>
    </citation>
    <scope>NUCLEOTIDE SEQUENCE [LARGE SCALE GENOMIC DNA]</scope>
    <source>
        <strain evidence="3">JCM 17925</strain>
    </source>
</reference>